<keyword evidence="3" id="KW-1185">Reference proteome</keyword>
<feature type="non-terminal residue" evidence="2">
    <location>
        <position position="126"/>
    </location>
</feature>
<reference evidence="3" key="1">
    <citation type="submission" date="2022-10" db="EMBL/GenBank/DDBJ databases">
        <title>Genome assembly of Pristionchus species.</title>
        <authorList>
            <person name="Yoshida K."/>
            <person name="Sommer R.J."/>
        </authorList>
    </citation>
    <scope>NUCLEOTIDE SEQUENCE [LARGE SCALE GENOMIC DNA]</scope>
    <source>
        <strain evidence="3">RS5460</strain>
    </source>
</reference>
<feature type="transmembrane region" description="Helical" evidence="1">
    <location>
        <begin position="6"/>
        <end position="27"/>
    </location>
</feature>
<evidence type="ECO:0008006" key="4">
    <source>
        <dbReference type="Google" id="ProtNLM"/>
    </source>
</evidence>
<dbReference type="InterPro" id="IPR019423">
    <property type="entry name" value="7TM_GPCR_serpentine_rcpt_Srj"/>
</dbReference>
<dbReference type="AlphaFoldDB" id="A0AAN5HZ61"/>
<comment type="caution">
    <text evidence="2">The sequence shown here is derived from an EMBL/GenBank/DDBJ whole genome shotgun (WGS) entry which is preliminary data.</text>
</comment>
<dbReference type="EMBL" id="BTRK01000004">
    <property type="protein sequence ID" value="GMR46124.1"/>
    <property type="molecule type" value="Genomic_DNA"/>
</dbReference>
<dbReference type="Pfam" id="PF10319">
    <property type="entry name" value="7TM_GPCR_Srj"/>
    <property type="match status" value="1"/>
</dbReference>
<dbReference type="PANTHER" id="PTHR22943:SF248">
    <property type="entry name" value="SEVEN TM RECEPTOR"/>
    <property type="match status" value="1"/>
</dbReference>
<evidence type="ECO:0000256" key="1">
    <source>
        <dbReference type="SAM" id="Phobius"/>
    </source>
</evidence>
<organism evidence="2 3">
    <name type="scientific">Pristionchus mayeri</name>
    <dbReference type="NCBI Taxonomy" id="1317129"/>
    <lineage>
        <taxon>Eukaryota</taxon>
        <taxon>Metazoa</taxon>
        <taxon>Ecdysozoa</taxon>
        <taxon>Nematoda</taxon>
        <taxon>Chromadorea</taxon>
        <taxon>Rhabditida</taxon>
        <taxon>Rhabditina</taxon>
        <taxon>Diplogasteromorpha</taxon>
        <taxon>Diplogasteroidea</taxon>
        <taxon>Neodiplogasteridae</taxon>
        <taxon>Pristionchus</taxon>
    </lineage>
</organism>
<accession>A0AAN5HZ61</accession>
<dbReference type="Proteomes" id="UP001328107">
    <property type="component" value="Unassembled WGS sequence"/>
</dbReference>
<sequence>NTLMIIQTFTYGMFVLSLLTNSIFIWISTTTKCDSIGRYSYLMTGFAVIDILVSITHLVLMPGIQLTSAGYMFFRVSSGRAACACRHLGSDILRHIFLPNLYHPRTSLHLSICGRVPVETFKTVHK</sequence>
<protein>
    <recommendedName>
        <fullName evidence="4">G protein-coupled receptor</fullName>
    </recommendedName>
</protein>
<feature type="transmembrane region" description="Helical" evidence="1">
    <location>
        <begin position="39"/>
        <end position="60"/>
    </location>
</feature>
<keyword evidence="1" id="KW-0812">Transmembrane</keyword>
<proteinExistence type="predicted"/>
<keyword evidence="1" id="KW-0472">Membrane</keyword>
<keyword evidence="1" id="KW-1133">Transmembrane helix</keyword>
<gene>
    <name evidence="2" type="ORF">PMAYCL1PPCAC_16319</name>
</gene>
<evidence type="ECO:0000313" key="2">
    <source>
        <dbReference type="EMBL" id="GMR46124.1"/>
    </source>
</evidence>
<feature type="non-terminal residue" evidence="2">
    <location>
        <position position="1"/>
    </location>
</feature>
<evidence type="ECO:0000313" key="3">
    <source>
        <dbReference type="Proteomes" id="UP001328107"/>
    </source>
</evidence>
<dbReference type="PANTHER" id="PTHR22943">
    <property type="entry name" value="7-TRANSMEMBRANE DOMAIN RECEPTOR C.ELEGANS"/>
    <property type="match status" value="1"/>
</dbReference>
<name>A0AAN5HZ61_9BILA</name>